<keyword evidence="1" id="KW-1133">Transmembrane helix</keyword>
<gene>
    <name evidence="2" type="ORF">ARMSODRAFT_971477</name>
</gene>
<name>A0A2H3CG00_9AGAR</name>
<keyword evidence="3" id="KW-1185">Reference proteome</keyword>
<feature type="transmembrane region" description="Helical" evidence="1">
    <location>
        <begin position="305"/>
        <end position="327"/>
    </location>
</feature>
<evidence type="ECO:0000313" key="2">
    <source>
        <dbReference type="EMBL" id="PBK74226.1"/>
    </source>
</evidence>
<dbReference type="Proteomes" id="UP000218334">
    <property type="component" value="Unassembled WGS sequence"/>
</dbReference>
<proteinExistence type="predicted"/>
<evidence type="ECO:0000313" key="3">
    <source>
        <dbReference type="Proteomes" id="UP000218334"/>
    </source>
</evidence>
<protein>
    <submittedName>
        <fullName evidence="2">Uncharacterized protein</fullName>
    </submittedName>
</protein>
<dbReference type="STRING" id="1076256.A0A2H3CG00"/>
<organism evidence="2 3">
    <name type="scientific">Armillaria solidipes</name>
    <dbReference type="NCBI Taxonomy" id="1076256"/>
    <lineage>
        <taxon>Eukaryota</taxon>
        <taxon>Fungi</taxon>
        <taxon>Dikarya</taxon>
        <taxon>Basidiomycota</taxon>
        <taxon>Agaricomycotina</taxon>
        <taxon>Agaricomycetes</taxon>
        <taxon>Agaricomycetidae</taxon>
        <taxon>Agaricales</taxon>
        <taxon>Marasmiineae</taxon>
        <taxon>Physalacriaceae</taxon>
        <taxon>Armillaria</taxon>
    </lineage>
</organism>
<keyword evidence="1" id="KW-0812">Transmembrane</keyword>
<dbReference type="EMBL" id="KZ293419">
    <property type="protein sequence ID" value="PBK74226.1"/>
    <property type="molecule type" value="Genomic_DNA"/>
</dbReference>
<sequence length="400" mass="44001">MATVVAANSLEVGTASIQSELISIPTIVFNTDPPEHSWGYVPADSCDYALSSGWERTLGQSLQSDELIGWKAPLRCGTPAPALRCFDLGPDEIFDNDESVYPLSLAPRHPLVILRTTTPVRGVYNATYSLDFRTADIAMAWRTYNASNESAASGQSTVSFVNNTGIISPRILSYNDPYASFDIPTPKCNESGPIRNSSSSVEAYHISYFAIANWLFKQLSGSIDYVHVGPQGWDTKTEVMMTDLFSLNDTARTFSENTVNIKGALERMLVNATVALISLAGDTTTVDAAVARDLFVWVYDAHRLWITYSITALGMTFVCGVLGLVCIMRNGEAGDVSFSDIAKATRNTELDDVFGEWVDEDTRDRSILQYGIRRRMDGLDASRIFRLVKTHQTDKEHGPA</sequence>
<accession>A0A2H3CG00</accession>
<keyword evidence="1" id="KW-0472">Membrane</keyword>
<dbReference type="AlphaFoldDB" id="A0A2H3CG00"/>
<evidence type="ECO:0000256" key="1">
    <source>
        <dbReference type="SAM" id="Phobius"/>
    </source>
</evidence>
<reference evidence="3" key="1">
    <citation type="journal article" date="2017" name="Nat. Ecol. Evol.">
        <title>Genome expansion and lineage-specific genetic innovations in the forest pathogenic fungi Armillaria.</title>
        <authorList>
            <person name="Sipos G."/>
            <person name="Prasanna A.N."/>
            <person name="Walter M.C."/>
            <person name="O'Connor E."/>
            <person name="Balint B."/>
            <person name="Krizsan K."/>
            <person name="Kiss B."/>
            <person name="Hess J."/>
            <person name="Varga T."/>
            <person name="Slot J."/>
            <person name="Riley R."/>
            <person name="Boka B."/>
            <person name="Rigling D."/>
            <person name="Barry K."/>
            <person name="Lee J."/>
            <person name="Mihaltcheva S."/>
            <person name="LaButti K."/>
            <person name="Lipzen A."/>
            <person name="Waldron R."/>
            <person name="Moloney N.M."/>
            <person name="Sperisen C."/>
            <person name="Kredics L."/>
            <person name="Vagvoelgyi C."/>
            <person name="Patrignani A."/>
            <person name="Fitzpatrick D."/>
            <person name="Nagy I."/>
            <person name="Doyle S."/>
            <person name="Anderson J.B."/>
            <person name="Grigoriev I.V."/>
            <person name="Gueldener U."/>
            <person name="Muensterkoetter M."/>
            <person name="Nagy L.G."/>
        </authorList>
    </citation>
    <scope>NUCLEOTIDE SEQUENCE [LARGE SCALE GENOMIC DNA]</scope>
    <source>
        <strain evidence="3">28-4</strain>
    </source>
</reference>